<reference evidence="4 5" key="1">
    <citation type="journal article" date="2016" name="Front. Microbiol.">
        <title>Fuerstia marisgermanicae gen. nov., sp. nov., an Unusual Member of the Phylum Planctomycetes from the German Wadden Sea.</title>
        <authorList>
            <person name="Kohn T."/>
            <person name="Heuer A."/>
            <person name="Jogler M."/>
            <person name="Vollmers J."/>
            <person name="Boedeker C."/>
            <person name="Bunk B."/>
            <person name="Rast P."/>
            <person name="Borchert D."/>
            <person name="Glockner I."/>
            <person name="Freese H.M."/>
            <person name="Klenk H.P."/>
            <person name="Overmann J."/>
            <person name="Kaster A.K."/>
            <person name="Rohde M."/>
            <person name="Wiegand S."/>
            <person name="Jogler C."/>
        </authorList>
    </citation>
    <scope>NUCLEOTIDE SEQUENCE [LARGE SCALE GENOMIC DNA]</scope>
    <source>
        <strain evidence="4 5">NH11</strain>
    </source>
</reference>
<dbReference type="PANTHER" id="PTHR22946">
    <property type="entry name" value="DIENELACTONE HYDROLASE DOMAIN-CONTAINING PROTEIN-RELATED"/>
    <property type="match status" value="1"/>
</dbReference>
<dbReference type="RefSeq" id="WP_158521213.1">
    <property type="nucleotide sequence ID" value="NZ_CP017641.1"/>
</dbReference>
<dbReference type="Gene3D" id="3.40.50.1820">
    <property type="entry name" value="alpha/beta hydrolase"/>
    <property type="match status" value="1"/>
</dbReference>
<dbReference type="Proteomes" id="UP000187735">
    <property type="component" value="Chromosome"/>
</dbReference>
<dbReference type="GO" id="GO:0052689">
    <property type="term" value="F:carboxylic ester hydrolase activity"/>
    <property type="evidence" value="ECO:0007669"/>
    <property type="project" value="UniProtKB-ARBA"/>
</dbReference>
<dbReference type="AlphaFoldDB" id="A0A1P8WS84"/>
<protein>
    <submittedName>
        <fullName evidence="4">Putative dienelactone hydrolase</fullName>
    </submittedName>
</protein>
<evidence type="ECO:0000259" key="3">
    <source>
        <dbReference type="Pfam" id="PF00561"/>
    </source>
</evidence>
<evidence type="ECO:0000313" key="4">
    <source>
        <dbReference type="EMBL" id="APZ96901.1"/>
    </source>
</evidence>
<comment type="similarity">
    <text evidence="2">Belongs to the AB hydrolase superfamily. FUS2 hydrolase family.</text>
</comment>
<dbReference type="InterPro" id="IPR050261">
    <property type="entry name" value="FrsA_esterase"/>
</dbReference>
<dbReference type="InterPro" id="IPR000073">
    <property type="entry name" value="AB_hydrolase_1"/>
</dbReference>
<evidence type="ECO:0000313" key="5">
    <source>
        <dbReference type="Proteomes" id="UP000187735"/>
    </source>
</evidence>
<evidence type="ECO:0000256" key="2">
    <source>
        <dbReference type="ARBA" id="ARBA00038115"/>
    </source>
</evidence>
<feature type="domain" description="AB hydrolase-1" evidence="3">
    <location>
        <begin position="79"/>
        <end position="191"/>
    </location>
</feature>
<proteinExistence type="inferred from homology"/>
<evidence type="ECO:0000256" key="1">
    <source>
        <dbReference type="ARBA" id="ARBA00022801"/>
    </source>
</evidence>
<keyword evidence="5" id="KW-1185">Reference proteome</keyword>
<dbReference type="InterPro" id="IPR029058">
    <property type="entry name" value="AB_hydrolase_fold"/>
</dbReference>
<keyword evidence="1 4" id="KW-0378">Hydrolase</keyword>
<dbReference type="SUPFAM" id="SSF53474">
    <property type="entry name" value="alpha/beta-Hydrolases"/>
    <property type="match status" value="1"/>
</dbReference>
<dbReference type="KEGG" id="fmr:Fuma_06575"/>
<dbReference type="OrthoDB" id="9776685at2"/>
<accession>A0A1P8WS84</accession>
<sequence>MSAYYWIVLSLPALLLAIDFGYRQFATRRIQTIIENVPTFAAVPASAPSGRDVVRIPTKDGLTLEGCLHLPTGEPQGIILFCPELNGNHWTGLTYGQALLDAGFAVLAFDFRNQGYSEHQSGYQPIHWVTEFELTDIEGVLAWAQQQEGLESLPVGIFGVSRGGSAALLAAARFPQIQAVVTDSGYGTMAMIQHFMTKFSRYVVPDWFFHRLPRWHVVWVLWQTLARSERSRNCSYVHLEHAARQFDRPVLMISGSRDSYVTPRVTREVARLLSCEDSVWIVENAKHNKPRVKAKDEYDDRLVQHFRKHLCNVPDAELRPQDSFRVA</sequence>
<dbReference type="Pfam" id="PF00561">
    <property type="entry name" value="Abhydrolase_1"/>
    <property type="match status" value="1"/>
</dbReference>
<gene>
    <name evidence="4" type="ORF">Fuma_06575</name>
</gene>
<dbReference type="EMBL" id="CP017641">
    <property type="protein sequence ID" value="APZ96901.1"/>
    <property type="molecule type" value="Genomic_DNA"/>
</dbReference>
<dbReference type="PANTHER" id="PTHR22946:SF9">
    <property type="entry name" value="POLYKETIDE TRANSFERASE AF380"/>
    <property type="match status" value="1"/>
</dbReference>
<name>A0A1P8WS84_9PLAN</name>
<organism evidence="4 5">
    <name type="scientific">Fuerstiella marisgermanici</name>
    <dbReference type="NCBI Taxonomy" id="1891926"/>
    <lineage>
        <taxon>Bacteria</taxon>
        <taxon>Pseudomonadati</taxon>
        <taxon>Planctomycetota</taxon>
        <taxon>Planctomycetia</taxon>
        <taxon>Planctomycetales</taxon>
        <taxon>Planctomycetaceae</taxon>
        <taxon>Fuerstiella</taxon>
    </lineage>
</organism>